<dbReference type="Gene3D" id="3.30.70.100">
    <property type="match status" value="1"/>
</dbReference>
<dbReference type="SUPFAM" id="SSF55008">
    <property type="entry name" value="HMA, heavy metal-associated domain"/>
    <property type="match status" value="1"/>
</dbReference>
<evidence type="ECO:0000259" key="2">
    <source>
        <dbReference type="PROSITE" id="PS50846"/>
    </source>
</evidence>
<dbReference type="GO" id="GO:0046872">
    <property type="term" value="F:metal ion binding"/>
    <property type="evidence" value="ECO:0007669"/>
    <property type="project" value="UniProtKB-KW"/>
</dbReference>
<name>A0A1J5T866_9ZZZZ</name>
<keyword evidence="1" id="KW-0479">Metal-binding</keyword>
<dbReference type="InterPro" id="IPR001802">
    <property type="entry name" value="MerP/CopZ"/>
</dbReference>
<feature type="domain" description="HMA" evidence="2">
    <location>
        <begin position="2"/>
        <end position="68"/>
    </location>
</feature>
<dbReference type="EMBL" id="MLJW01000017">
    <property type="protein sequence ID" value="OIR12424.1"/>
    <property type="molecule type" value="Genomic_DNA"/>
</dbReference>
<dbReference type="InterPro" id="IPR017969">
    <property type="entry name" value="Heavy-metal-associated_CS"/>
</dbReference>
<dbReference type="PANTHER" id="PTHR46594:SF4">
    <property type="entry name" value="P-TYPE CATION-TRANSPORTING ATPASE"/>
    <property type="match status" value="1"/>
</dbReference>
<dbReference type="Pfam" id="PF00403">
    <property type="entry name" value="HMA"/>
    <property type="match status" value="1"/>
</dbReference>
<dbReference type="CDD" id="cd00371">
    <property type="entry name" value="HMA"/>
    <property type="match status" value="1"/>
</dbReference>
<comment type="caution">
    <text evidence="3">The sequence shown here is derived from an EMBL/GenBank/DDBJ whole genome shotgun (WGS) entry which is preliminary data.</text>
</comment>
<accession>A0A1J5T866</accession>
<gene>
    <name evidence="3" type="primary">copZ_1</name>
    <name evidence="3" type="ORF">GALL_61230</name>
</gene>
<sequence>MQTVTLKIIGMTCGGCVNSVTNVLKAIPGVKDATVTLTPGQASIQYDEQLTLPKQLTLAIQDAGYDAELA</sequence>
<evidence type="ECO:0000313" key="3">
    <source>
        <dbReference type="EMBL" id="OIR12424.1"/>
    </source>
</evidence>
<protein>
    <submittedName>
        <fullName evidence="3">Copper chaperone CopZ</fullName>
    </submittedName>
</protein>
<dbReference type="InterPro" id="IPR006121">
    <property type="entry name" value="HMA_dom"/>
</dbReference>
<dbReference type="FunFam" id="3.30.70.100:FF:000005">
    <property type="entry name" value="Copper-exporting P-type ATPase A"/>
    <property type="match status" value="1"/>
</dbReference>
<dbReference type="AlphaFoldDB" id="A0A1J5T866"/>
<dbReference type="InterPro" id="IPR036163">
    <property type="entry name" value="HMA_dom_sf"/>
</dbReference>
<proteinExistence type="predicted"/>
<reference evidence="3" key="1">
    <citation type="submission" date="2016-10" db="EMBL/GenBank/DDBJ databases">
        <title>Sequence of Gallionella enrichment culture.</title>
        <authorList>
            <person name="Poehlein A."/>
            <person name="Muehling M."/>
            <person name="Daniel R."/>
        </authorList>
    </citation>
    <scope>NUCLEOTIDE SEQUENCE</scope>
</reference>
<dbReference type="PANTHER" id="PTHR46594">
    <property type="entry name" value="P-TYPE CATION-TRANSPORTING ATPASE"/>
    <property type="match status" value="1"/>
</dbReference>
<dbReference type="PROSITE" id="PS01047">
    <property type="entry name" value="HMA_1"/>
    <property type="match status" value="1"/>
</dbReference>
<evidence type="ECO:0000256" key="1">
    <source>
        <dbReference type="ARBA" id="ARBA00022723"/>
    </source>
</evidence>
<dbReference type="PROSITE" id="PS50846">
    <property type="entry name" value="HMA_2"/>
    <property type="match status" value="1"/>
</dbReference>
<organism evidence="3">
    <name type="scientific">mine drainage metagenome</name>
    <dbReference type="NCBI Taxonomy" id="410659"/>
    <lineage>
        <taxon>unclassified sequences</taxon>
        <taxon>metagenomes</taxon>
        <taxon>ecological metagenomes</taxon>
    </lineage>
</organism>
<dbReference type="PRINTS" id="PR00946">
    <property type="entry name" value="HGSCAVENGER"/>
</dbReference>